<keyword evidence="6" id="KW-1185">Reference proteome</keyword>
<gene>
    <name evidence="5" type="ORF">SAMN04488543_1022</name>
</gene>
<dbReference type="AlphaFoldDB" id="A0A1H1P984"/>
<evidence type="ECO:0000256" key="1">
    <source>
        <dbReference type="ARBA" id="ARBA00003814"/>
    </source>
</evidence>
<dbReference type="Pfam" id="PF02581">
    <property type="entry name" value="TMP-TENI"/>
    <property type="match status" value="1"/>
</dbReference>
<organism evidence="5 6">
    <name type="scientific">Friedmanniella luteola</name>
    <dbReference type="NCBI Taxonomy" id="546871"/>
    <lineage>
        <taxon>Bacteria</taxon>
        <taxon>Bacillati</taxon>
        <taxon>Actinomycetota</taxon>
        <taxon>Actinomycetes</taxon>
        <taxon>Propionibacteriales</taxon>
        <taxon>Nocardioidaceae</taxon>
        <taxon>Friedmanniella</taxon>
    </lineage>
</organism>
<proteinExistence type="predicted"/>
<dbReference type="PANTHER" id="PTHR20857">
    <property type="entry name" value="THIAMINE-PHOSPHATE PYROPHOSPHORYLASE"/>
    <property type="match status" value="1"/>
</dbReference>
<dbReference type="GO" id="GO:0009228">
    <property type="term" value="P:thiamine biosynthetic process"/>
    <property type="evidence" value="ECO:0007669"/>
    <property type="project" value="UniProtKB-KW"/>
</dbReference>
<dbReference type="GO" id="GO:0004789">
    <property type="term" value="F:thiamine-phosphate diphosphorylase activity"/>
    <property type="evidence" value="ECO:0007669"/>
    <property type="project" value="TreeGrafter"/>
</dbReference>
<comment type="pathway">
    <text evidence="2">Cofactor biosynthesis; thiamine diphosphate biosynthesis.</text>
</comment>
<dbReference type="CDD" id="cd00564">
    <property type="entry name" value="TMP_TenI"/>
    <property type="match status" value="1"/>
</dbReference>
<evidence type="ECO:0000313" key="5">
    <source>
        <dbReference type="EMBL" id="SDS07713.1"/>
    </source>
</evidence>
<dbReference type="Gene3D" id="3.20.20.70">
    <property type="entry name" value="Aldolase class I"/>
    <property type="match status" value="1"/>
</dbReference>
<evidence type="ECO:0000313" key="6">
    <source>
        <dbReference type="Proteomes" id="UP000199092"/>
    </source>
</evidence>
<evidence type="ECO:0000256" key="3">
    <source>
        <dbReference type="ARBA" id="ARBA00022977"/>
    </source>
</evidence>
<comment type="function">
    <text evidence="1">Condenses 4-methyl-5-(beta-hydroxyethyl)thiazole monophosphate (THZ-P) and 2-methyl-4-amino-5-hydroxymethyl pyrimidine pyrophosphate (HMP-PP) to form thiamine monophosphate (TMP).</text>
</comment>
<dbReference type="SUPFAM" id="SSF51391">
    <property type="entry name" value="Thiamin phosphate synthase"/>
    <property type="match status" value="1"/>
</dbReference>
<reference evidence="5 6" key="1">
    <citation type="submission" date="2016-10" db="EMBL/GenBank/DDBJ databases">
        <authorList>
            <person name="de Groot N.N."/>
        </authorList>
    </citation>
    <scope>NUCLEOTIDE SEQUENCE [LARGE SCALE GENOMIC DNA]</scope>
    <source>
        <strain evidence="5 6">DSM 21741</strain>
    </source>
</reference>
<dbReference type="GO" id="GO:0005737">
    <property type="term" value="C:cytoplasm"/>
    <property type="evidence" value="ECO:0007669"/>
    <property type="project" value="TreeGrafter"/>
</dbReference>
<dbReference type="InterPro" id="IPR036206">
    <property type="entry name" value="ThiamineP_synth_sf"/>
</dbReference>
<protein>
    <submittedName>
        <fullName evidence="5">Thiamine-phosphate pyrophosphorylase</fullName>
    </submittedName>
</protein>
<feature type="domain" description="Thiamine phosphate synthase/TenI" evidence="4">
    <location>
        <begin position="16"/>
        <end position="189"/>
    </location>
</feature>
<keyword evidence="3" id="KW-0784">Thiamine biosynthesis</keyword>
<dbReference type="InterPro" id="IPR022998">
    <property type="entry name" value="ThiamineP_synth_TenI"/>
</dbReference>
<evidence type="ECO:0000259" key="4">
    <source>
        <dbReference type="Pfam" id="PF02581"/>
    </source>
</evidence>
<dbReference type="EMBL" id="LT629749">
    <property type="protein sequence ID" value="SDS07713.1"/>
    <property type="molecule type" value="Genomic_DNA"/>
</dbReference>
<dbReference type="InterPro" id="IPR013785">
    <property type="entry name" value="Aldolase_TIM"/>
</dbReference>
<accession>A0A1H1P984</accession>
<dbReference type="STRING" id="546871.SAMN04488543_1022"/>
<name>A0A1H1P984_9ACTN</name>
<sequence length="232" mass="23954">MGLEARLRLARLFLRTDARRRQGDLAAFLTAAFAGGVDVVQIRQDGLDVVTGREVLETARRAAASAQAVVGVLGDPAWAGALQADLLHVGAAGGSSAEARAPLHASALLGRSTRRATDVGAALADDALDYFSVGPVHAAPGLELVRHAARVAPVFDVAAKPWFAVGGVTEASLVRVLDAGARRVCVETALTAADDPQEAAARLARPLAEAWRADPAAARYGFAAAASRGRPR</sequence>
<dbReference type="Proteomes" id="UP000199092">
    <property type="component" value="Chromosome I"/>
</dbReference>
<dbReference type="PANTHER" id="PTHR20857:SF15">
    <property type="entry name" value="THIAMINE-PHOSPHATE SYNTHASE"/>
    <property type="match status" value="1"/>
</dbReference>
<evidence type="ECO:0000256" key="2">
    <source>
        <dbReference type="ARBA" id="ARBA00004948"/>
    </source>
</evidence>